<feature type="domain" description="NAD-dependent epimerase/dehydratase" evidence="3">
    <location>
        <begin position="3"/>
        <end position="208"/>
    </location>
</feature>
<dbReference type="Proteomes" id="UP001375812">
    <property type="component" value="Unassembled WGS sequence"/>
</dbReference>
<organism evidence="4 5">
    <name type="scientific">Ochrobactrum vermis</name>
    <dbReference type="NCBI Taxonomy" id="1827297"/>
    <lineage>
        <taxon>Bacteria</taxon>
        <taxon>Pseudomonadati</taxon>
        <taxon>Pseudomonadota</taxon>
        <taxon>Alphaproteobacteria</taxon>
        <taxon>Hyphomicrobiales</taxon>
        <taxon>Brucellaceae</taxon>
        <taxon>Brucella/Ochrobactrum group</taxon>
        <taxon>Ochrobactrum</taxon>
    </lineage>
</organism>
<evidence type="ECO:0000313" key="5">
    <source>
        <dbReference type="Proteomes" id="UP001375812"/>
    </source>
</evidence>
<evidence type="ECO:0000256" key="1">
    <source>
        <dbReference type="ARBA" id="ARBA00005125"/>
    </source>
</evidence>
<dbReference type="InterPro" id="IPR001509">
    <property type="entry name" value="Epimerase_deHydtase"/>
</dbReference>
<reference evidence="4 5" key="1">
    <citation type="submission" date="2023-12" db="EMBL/GenBank/DDBJ databases">
        <title>Gut-associated functions are favored during microbiome assembly across C. elegans life.</title>
        <authorList>
            <person name="Zimmermann J."/>
        </authorList>
    </citation>
    <scope>NUCLEOTIDE SEQUENCE [LARGE SCALE GENOMIC DNA]</scope>
    <source>
        <strain evidence="4 5">MYb71</strain>
    </source>
</reference>
<dbReference type="SUPFAM" id="SSF51735">
    <property type="entry name" value="NAD(P)-binding Rossmann-fold domains"/>
    <property type="match status" value="1"/>
</dbReference>
<comment type="pathway">
    <text evidence="1">Bacterial outer membrane biogenesis; LPS O-antigen biosynthesis.</text>
</comment>
<dbReference type="Pfam" id="PF01370">
    <property type="entry name" value="Epimerase"/>
    <property type="match status" value="1"/>
</dbReference>
<dbReference type="RefSeq" id="WP_105541258.1">
    <property type="nucleotide sequence ID" value="NZ_JBBGZH010000001.1"/>
</dbReference>
<dbReference type="PANTHER" id="PTHR43000">
    <property type="entry name" value="DTDP-D-GLUCOSE 4,6-DEHYDRATASE-RELATED"/>
    <property type="match status" value="1"/>
</dbReference>
<evidence type="ECO:0000313" key="4">
    <source>
        <dbReference type="EMBL" id="MEJ5018690.1"/>
    </source>
</evidence>
<gene>
    <name evidence="4" type="ORF">WH297_02890</name>
</gene>
<proteinExistence type="inferred from homology"/>
<dbReference type="InterPro" id="IPR036291">
    <property type="entry name" value="NAD(P)-bd_dom_sf"/>
</dbReference>
<evidence type="ECO:0000256" key="2">
    <source>
        <dbReference type="ARBA" id="ARBA00007637"/>
    </source>
</evidence>
<name>A0ABU8P8X0_9HYPH</name>
<sequence>MKILVTGANGYIGRYVVSSLISRGHQVVVAVRGEMNPAVQCEVFVGNILESESDIFDKTGRPDVLVHMAWEDGFVHRSESHLSNVQKHVRFLENMLKGGLQQVVTAGTSHEIGYHIGPVDDETPTRPMHPYGIAKNYLREVQTYLCQSYGAVSQWARCYYIWGDDAKNNSIFTKMLEAEAEGKKTFPLNHGELLYDFVHVKTLGNMIAEISLQKEVTGIINCSSGDPISLKTMVLRFIEMNNLKISPVWGEFPIRSYDSRAIWGDSTKIKQIMESALTDRN</sequence>
<dbReference type="Gene3D" id="3.40.50.720">
    <property type="entry name" value="NAD(P)-binding Rossmann-like Domain"/>
    <property type="match status" value="1"/>
</dbReference>
<comment type="caution">
    <text evidence="4">The sequence shown here is derived from an EMBL/GenBank/DDBJ whole genome shotgun (WGS) entry which is preliminary data.</text>
</comment>
<keyword evidence="5" id="KW-1185">Reference proteome</keyword>
<evidence type="ECO:0000259" key="3">
    <source>
        <dbReference type="Pfam" id="PF01370"/>
    </source>
</evidence>
<dbReference type="EMBL" id="JBBGZH010000001">
    <property type="protein sequence ID" value="MEJ5018690.1"/>
    <property type="molecule type" value="Genomic_DNA"/>
</dbReference>
<protein>
    <submittedName>
        <fullName evidence="4">NAD(P)-dependent oxidoreductase</fullName>
    </submittedName>
</protein>
<comment type="similarity">
    <text evidence="2">Belongs to the NAD(P)-dependent epimerase/dehydratase family.</text>
</comment>
<accession>A0ABU8P8X0</accession>